<keyword evidence="6 11" id="KW-0732">Signal</keyword>
<keyword evidence="7 9" id="KW-1015">Disulfide bond</keyword>
<evidence type="ECO:0000259" key="12">
    <source>
        <dbReference type="PROSITE" id="PS52012"/>
    </source>
</evidence>
<evidence type="ECO:0000256" key="7">
    <source>
        <dbReference type="ARBA" id="ARBA00023157"/>
    </source>
</evidence>
<dbReference type="Proteomes" id="UP001373714">
    <property type="component" value="Unassembled WGS sequence"/>
</dbReference>
<sequence>MHLPTSLLVALITVLKATAQPTTASSSGISDSSPSNPTPTSTAGVNRITYAYLPSCASECVASAVQSIPCTPFIASCLCALPTGRVSYQLPVECVKSRCGRHDIDAEEKWRGSVCSQFTSTASVGLASLVVSTTSTIPTGEATAVEVCETGWKNCPKGLNGGCCPSDGFCNLLDCQLSPVPSSIDITKITSPTEVPIVDITTIFPSCAHRCIAEYLPTTPCNLTPLNSTCFCGLHDIFPCISICEESEIQKFVTAHLELCKPLWYFTPYDTTFERWCDLVDGSGKRGRPAGYDERLGSLEYKCPDWWEQRSAGKRFGIVLGIFILSLMFVYGCGGYWKHVGRRVTQIDQKKTAEKRKLMGF</sequence>
<evidence type="ECO:0000256" key="9">
    <source>
        <dbReference type="PROSITE-ProRule" id="PRU01356"/>
    </source>
</evidence>
<dbReference type="PROSITE" id="PS52012">
    <property type="entry name" value="CFEM"/>
    <property type="match status" value="1"/>
</dbReference>
<keyword evidence="10" id="KW-1133">Transmembrane helix</keyword>
<dbReference type="InterPro" id="IPR008427">
    <property type="entry name" value="Extracellular_membr_CFEM_dom"/>
</dbReference>
<evidence type="ECO:0000256" key="8">
    <source>
        <dbReference type="ARBA" id="ARBA00023288"/>
    </source>
</evidence>
<comment type="subcellular location">
    <subcellularLocation>
        <location evidence="1">Membrane</location>
        <topology evidence="1">Lipid-anchor</topology>
        <topology evidence="1">GPI-anchor</topology>
    </subcellularLocation>
    <subcellularLocation>
        <location evidence="2">Secreted</location>
    </subcellularLocation>
</comment>
<feature type="transmembrane region" description="Helical" evidence="10">
    <location>
        <begin position="316"/>
        <end position="337"/>
    </location>
</feature>
<dbReference type="Pfam" id="PF05730">
    <property type="entry name" value="CFEM"/>
    <property type="match status" value="1"/>
</dbReference>
<proteinExistence type="inferred from homology"/>
<protein>
    <recommendedName>
        <fullName evidence="12">CFEM domain-containing protein</fullName>
    </recommendedName>
</protein>
<feature type="domain" description="CFEM" evidence="12">
    <location>
        <begin position="28"/>
        <end position="145"/>
    </location>
</feature>
<dbReference type="SMART" id="SM00747">
    <property type="entry name" value="CFEM"/>
    <property type="match status" value="2"/>
</dbReference>
<evidence type="ECO:0000256" key="3">
    <source>
        <dbReference type="ARBA" id="ARBA00010031"/>
    </source>
</evidence>
<keyword evidence="4" id="KW-0964">Secreted</keyword>
<gene>
    <name evidence="13" type="ORF">TWF730_007895</name>
</gene>
<evidence type="ECO:0000256" key="10">
    <source>
        <dbReference type="SAM" id="Phobius"/>
    </source>
</evidence>
<evidence type="ECO:0000256" key="4">
    <source>
        <dbReference type="ARBA" id="ARBA00022525"/>
    </source>
</evidence>
<keyword evidence="14" id="KW-1185">Reference proteome</keyword>
<reference evidence="13 14" key="1">
    <citation type="submission" date="2019-10" db="EMBL/GenBank/DDBJ databases">
        <authorList>
            <person name="Palmer J.M."/>
        </authorList>
    </citation>
    <scope>NUCLEOTIDE SEQUENCE [LARGE SCALE GENOMIC DNA]</scope>
    <source>
        <strain evidence="13 14">TWF730</strain>
    </source>
</reference>
<keyword evidence="5" id="KW-0336">GPI-anchor</keyword>
<dbReference type="GO" id="GO:0005576">
    <property type="term" value="C:extracellular region"/>
    <property type="evidence" value="ECO:0007669"/>
    <property type="project" value="UniProtKB-SubCell"/>
</dbReference>
<keyword evidence="10" id="KW-0812">Transmembrane</keyword>
<evidence type="ECO:0000256" key="5">
    <source>
        <dbReference type="ARBA" id="ARBA00022622"/>
    </source>
</evidence>
<evidence type="ECO:0000313" key="14">
    <source>
        <dbReference type="Proteomes" id="UP001373714"/>
    </source>
</evidence>
<evidence type="ECO:0000256" key="6">
    <source>
        <dbReference type="ARBA" id="ARBA00022729"/>
    </source>
</evidence>
<comment type="caution">
    <text evidence="9">Lacks conserved residue(s) required for the propagation of feature annotation.</text>
</comment>
<evidence type="ECO:0000256" key="11">
    <source>
        <dbReference type="SAM" id="SignalP"/>
    </source>
</evidence>
<feature type="chain" id="PRO_5043900423" description="CFEM domain-containing protein" evidence="11">
    <location>
        <begin position="20"/>
        <end position="361"/>
    </location>
</feature>
<feature type="signal peptide" evidence="11">
    <location>
        <begin position="1"/>
        <end position="19"/>
    </location>
</feature>
<dbReference type="EMBL" id="JAVHNS010000004">
    <property type="protein sequence ID" value="KAK6358568.1"/>
    <property type="molecule type" value="Genomic_DNA"/>
</dbReference>
<name>A0AAV9V9U4_9PEZI</name>
<dbReference type="GO" id="GO:0098552">
    <property type="term" value="C:side of membrane"/>
    <property type="evidence" value="ECO:0007669"/>
    <property type="project" value="UniProtKB-KW"/>
</dbReference>
<feature type="disulfide bond" evidence="9">
    <location>
        <begin position="70"/>
        <end position="77"/>
    </location>
</feature>
<keyword evidence="5" id="KW-0325">Glycoprotein</keyword>
<dbReference type="AlphaFoldDB" id="A0AAV9V9U4"/>
<comment type="similarity">
    <text evidence="3">Belongs to the RBT5 family.</text>
</comment>
<evidence type="ECO:0000256" key="2">
    <source>
        <dbReference type="ARBA" id="ARBA00004613"/>
    </source>
</evidence>
<comment type="caution">
    <text evidence="13">The sequence shown here is derived from an EMBL/GenBank/DDBJ whole genome shotgun (WGS) entry which is preliminary data.</text>
</comment>
<keyword evidence="10" id="KW-0472">Membrane</keyword>
<organism evidence="13 14">
    <name type="scientific">Orbilia blumenaviensis</name>
    <dbReference type="NCBI Taxonomy" id="1796055"/>
    <lineage>
        <taxon>Eukaryota</taxon>
        <taxon>Fungi</taxon>
        <taxon>Dikarya</taxon>
        <taxon>Ascomycota</taxon>
        <taxon>Pezizomycotina</taxon>
        <taxon>Orbiliomycetes</taxon>
        <taxon>Orbiliales</taxon>
        <taxon>Orbiliaceae</taxon>
        <taxon>Orbilia</taxon>
    </lineage>
</organism>
<keyword evidence="8" id="KW-0449">Lipoprotein</keyword>
<evidence type="ECO:0000256" key="1">
    <source>
        <dbReference type="ARBA" id="ARBA00004589"/>
    </source>
</evidence>
<evidence type="ECO:0000313" key="13">
    <source>
        <dbReference type="EMBL" id="KAK6358568.1"/>
    </source>
</evidence>
<accession>A0AAV9V9U4</accession>